<dbReference type="Proteomes" id="UP000050909">
    <property type="component" value="Unassembled WGS sequence"/>
</dbReference>
<dbReference type="AlphaFoldDB" id="A0A0R1H4T7"/>
<reference evidence="2 3" key="1">
    <citation type="journal article" date="2015" name="Genome Announc.">
        <title>Expanding the biotechnology potential of lactobacilli through comparative genomics of 213 strains and associated genera.</title>
        <authorList>
            <person name="Sun Z."/>
            <person name="Harris H.M."/>
            <person name="McCann A."/>
            <person name="Guo C."/>
            <person name="Argimon S."/>
            <person name="Zhang W."/>
            <person name="Yang X."/>
            <person name="Jeffery I.B."/>
            <person name="Cooney J.C."/>
            <person name="Kagawa T.F."/>
            <person name="Liu W."/>
            <person name="Song Y."/>
            <person name="Salvetti E."/>
            <person name="Wrobel A."/>
            <person name="Rasinkangas P."/>
            <person name="Parkhill J."/>
            <person name="Rea M.C."/>
            <person name="O'Sullivan O."/>
            <person name="Ritari J."/>
            <person name="Douillard F.P."/>
            <person name="Paul Ross R."/>
            <person name="Yang R."/>
            <person name="Briner A.E."/>
            <person name="Felis G.E."/>
            <person name="de Vos W.M."/>
            <person name="Barrangou R."/>
            <person name="Klaenhammer T.R."/>
            <person name="Caufield P.W."/>
            <person name="Cui Y."/>
            <person name="Zhang H."/>
            <person name="O'Toole P.W."/>
        </authorList>
    </citation>
    <scope>NUCLEOTIDE SEQUENCE [LARGE SCALE GENOMIC DNA]</scope>
    <source>
        <strain evidence="2 3">DSM 20534</strain>
    </source>
</reference>
<protein>
    <submittedName>
        <fullName evidence="2">Lysozyme M1 (1,4-beta-N-acetylmuramidase)</fullName>
    </submittedName>
</protein>
<sequence>MQAIIITLILALAGIGFAVYRLATATTYPDNNSAKIIGVLLDQSRGYVDFNQIEQEDIDFVYLRSTQGKSYFDDRYLENRDRLVVTQLDFGTAQYFSNESSVEEQFNYFREKVGRNTGILPVLIIPAADYHGAKFWRKMAEFTRLLKDSGDDAVVLARRTEVARYFGSQPVEFIAPTKKKPGLAQNYLFWRYTSTGRIRNMAQMDDLTMLSFMGSQSDYSQLVGRN</sequence>
<evidence type="ECO:0000313" key="2">
    <source>
        <dbReference type="EMBL" id="KRK38868.1"/>
    </source>
</evidence>
<dbReference type="EMBL" id="AZCV01000001">
    <property type="protein sequence ID" value="KRK38868.1"/>
    <property type="molecule type" value="Genomic_DNA"/>
</dbReference>
<comment type="similarity">
    <text evidence="1">Belongs to the glycosyl hydrolase 25 family.</text>
</comment>
<comment type="caution">
    <text evidence="2">The sequence shown here is derived from an EMBL/GenBank/DDBJ whole genome shotgun (WGS) entry which is preliminary data.</text>
</comment>
<evidence type="ECO:0000256" key="1">
    <source>
        <dbReference type="ARBA" id="ARBA00010646"/>
    </source>
</evidence>
<dbReference type="InterPro" id="IPR017853">
    <property type="entry name" value="GH"/>
</dbReference>
<accession>A0A0R1H4T7</accession>
<dbReference type="SUPFAM" id="SSF51445">
    <property type="entry name" value="(Trans)glycosidases"/>
    <property type="match status" value="1"/>
</dbReference>
<dbReference type="GO" id="GO:0003796">
    <property type="term" value="F:lysozyme activity"/>
    <property type="evidence" value="ECO:0007669"/>
    <property type="project" value="InterPro"/>
</dbReference>
<dbReference type="GO" id="GO:0016998">
    <property type="term" value="P:cell wall macromolecule catabolic process"/>
    <property type="evidence" value="ECO:0007669"/>
    <property type="project" value="InterPro"/>
</dbReference>
<evidence type="ECO:0000313" key="3">
    <source>
        <dbReference type="Proteomes" id="UP000050909"/>
    </source>
</evidence>
<keyword evidence="3" id="KW-1185">Reference proteome</keyword>
<dbReference type="Gene3D" id="3.20.20.80">
    <property type="entry name" value="Glycosidases"/>
    <property type="match status" value="1"/>
</dbReference>
<organism evidence="2 3">
    <name type="scientific">Amylolactobacillus amylotrophicus DSM 20534</name>
    <dbReference type="NCBI Taxonomy" id="1423722"/>
    <lineage>
        <taxon>Bacteria</taxon>
        <taxon>Bacillati</taxon>
        <taxon>Bacillota</taxon>
        <taxon>Bacilli</taxon>
        <taxon>Lactobacillales</taxon>
        <taxon>Lactobacillaceae</taxon>
        <taxon>Amylolactobacillus</taxon>
    </lineage>
</organism>
<dbReference type="InterPro" id="IPR002053">
    <property type="entry name" value="Glyco_hydro_25"/>
</dbReference>
<name>A0A0R1H4T7_9LACO</name>
<dbReference type="Pfam" id="PF01183">
    <property type="entry name" value="Glyco_hydro_25"/>
    <property type="match status" value="1"/>
</dbReference>
<dbReference type="PATRIC" id="fig|1423722.3.peg.570"/>
<proteinExistence type="inferred from homology"/>
<dbReference type="GO" id="GO:0009253">
    <property type="term" value="P:peptidoglycan catabolic process"/>
    <property type="evidence" value="ECO:0007669"/>
    <property type="project" value="InterPro"/>
</dbReference>
<gene>
    <name evidence="2" type="ORF">FC62_GL000560</name>
</gene>